<protein>
    <recommendedName>
        <fullName evidence="5">TOM13-domain-containing protein</fullName>
    </recommendedName>
</protein>
<feature type="coiled-coil region" evidence="1">
    <location>
        <begin position="66"/>
        <end position="93"/>
    </location>
</feature>
<dbReference type="GO" id="GO:0005741">
    <property type="term" value="C:mitochondrial outer membrane"/>
    <property type="evidence" value="ECO:0007669"/>
    <property type="project" value="InterPro"/>
</dbReference>
<proteinExistence type="predicted"/>
<gene>
    <name evidence="3" type="ORF">BN1211_3279</name>
</gene>
<dbReference type="Proteomes" id="UP000038830">
    <property type="component" value="Unassembled WGS sequence"/>
</dbReference>
<dbReference type="InterPro" id="IPR013262">
    <property type="entry name" value="OMP_MIM1/TOM13_mt"/>
</dbReference>
<evidence type="ECO:0000256" key="1">
    <source>
        <dbReference type="SAM" id="Coils"/>
    </source>
</evidence>
<evidence type="ECO:0000256" key="2">
    <source>
        <dbReference type="SAM" id="MobiDB-lite"/>
    </source>
</evidence>
<evidence type="ECO:0000313" key="4">
    <source>
        <dbReference type="Proteomes" id="UP000038830"/>
    </source>
</evidence>
<dbReference type="EMBL" id="CDQK01000003">
    <property type="protein sequence ID" value="CEP22829.1"/>
    <property type="molecule type" value="Genomic_DNA"/>
</dbReference>
<accession>A0A0H5CE20</accession>
<feature type="region of interest" description="Disordered" evidence="2">
    <location>
        <begin position="1"/>
        <end position="29"/>
    </location>
</feature>
<dbReference type="PANTHER" id="PTHR28241">
    <property type="entry name" value="MITOCHONDRIAL IMPORT PROTEIN 1"/>
    <property type="match status" value="1"/>
</dbReference>
<evidence type="ECO:0000313" key="3">
    <source>
        <dbReference type="EMBL" id="CEP22829.1"/>
    </source>
</evidence>
<dbReference type="Pfam" id="PF08219">
    <property type="entry name" value="TOM13"/>
    <property type="match status" value="1"/>
</dbReference>
<reference evidence="4" key="1">
    <citation type="journal article" date="2015" name="J. Biotechnol.">
        <title>The structure of the Cyberlindnera jadinii genome and its relation to Candida utilis analyzed by the occurrence of single nucleotide polymorphisms.</title>
        <authorList>
            <person name="Rupp O."/>
            <person name="Brinkrolf K."/>
            <person name="Buerth C."/>
            <person name="Kunigo M."/>
            <person name="Schneider J."/>
            <person name="Jaenicke S."/>
            <person name="Goesmann A."/>
            <person name="Puehler A."/>
            <person name="Jaeger K.-E."/>
            <person name="Ernst J.F."/>
        </authorList>
    </citation>
    <scope>NUCLEOTIDE SEQUENCE [LARGE SCALE GENOMIC DNA]</scope>
    <source>
        <strain evidence="4">ATCC 18201 / CBS 1600 / BCRC 20928 / JCM 3617 / NBRC 0987 / NRRL Y-1542</strain>
    </source>
</reference>
<sequence length="156" mass="17674">MSAIYEESKNEREPENIEEEEEAVDEEQSEAIQDVIEDVIEEIIQEDAAYDQFVEDIAEEITREVADELAREIVQIQDELDEVEEIISREIEQSEPAESRALTSNTQGRTFGSILASLSINLILPFINGLMLGFGEIIAHELGFHYNWFGANVSPL</sequence>
<keyword evidence="1" id="KW-0175">Coiled coil</keyword>
<organism evidence="3 4">
    <name type="scientific">Cyberlindnera jadinii (strain ATCC 18201 / CBS 1600 / BCRC 20928 / JCM 3617 / NBRC 0987 / NRRL Y-1542)</name>
    <name type="common">Torula yeast</name>
    <name type="synonym">Candida utilis</name>
    <dbReference type="NCBI Taxonomy" id="983966"/>
    <lineage>
        <taxon>Eukaryota</taxon>
        <taxon>Fungi</taxon>
        <taxon>Dikarya</taxon>
        <taxon>Ascomycota</taxon>
        <taxon>Saccharomycotina</taxon>
        <taxon>Saccharomycetes</taxon>
        <taxon>Phaffomycetales</taxon>
        <taxon>Phaffomycetaceae</taxon>
        <taxon>Cyberlindnera</taxon>
    </lineage>
</organism>
<feature type="compositionally biased region" description="Acidic residues" evidence="2">
    <location>
        <begin position="16"/>
        <end position="29"/>
    </location>
</feature>
<feature type="compositionally biased region" description="Basic and acidic residues" evidence="2">
    <location>
        <begin position="1"/>
        <end position="15"/>
    </location>
</feature>
<evidence type="ECO:0008006" key="5">
    <source>
        <dbReference type="Google" id="ProtNLM"/>
    </source>
</evidence>
<dbReference type="PANTHER" id="PTHR28241:SF1">
    <property type="entry name" value="MITOCHONDRIAL IMPORT PROTEIN 1"/>
    <property type="match status" value="1"/>
</dbReference>
<dbReference type="GO" id="GO:0045040">
    <property type="term" value="P:protein insertion into mitochondrial outer membrane"/>
    <property type="evidence" value="ECO:0007669"/>
    <property type="project" value="TreeGrafter"/>
</dbReference>
<dbReference type="AlphaFoldDB" id="A0A0H5CE20"/>
<dbReference type="GO" id="GO:0070096">
    <property type="term" value="P:mitochondrial outer membrane translocase complex assembly"/>
    <property type="evidence" value="ECO:0007669"/>
    <property type="project" value="TreeGrafter"/>
</dbReference>
<name>A0A0H5CE20_CYBJN</name>